<dbReference type="PANTHER" id="PTHR46841">
    <property type="entry name" value="OX-2 MEMBRANE GLYCOPROTEIN"/>
    <property type="match status" value="1"/>
</dbReference>
<dbReference type="Pfam" id="PF07686">
    <property type="entry name" value="V-set"/>
    <property type="match status" value="1"/>
</dbReference>
<evidence type="ECO:0000256" key="2">
    <source>
        <dbReference type="ARBA" id="ARBA00022692"/>
    </source>
</evidence>
<dbReference type="SUPFAM" id="SSF48726">
    <property type="entry name" value="Immunoglobulin"/>
    <property type="match status" value="2"/>
</dbReference>
<keyword evidence="2 9" id="KW-0812">Transmembrane</keyword>
<dbReference type="PANTHER" id="PTHR46841:SF7">
    <property type="entry name" value="IG-LIKE DOMAIN-CONTAINING PROTEIN"/>
    <property type="match status" value="1"/>
</dbReference>
<evidence type="ECO:0000256" key="5">
    <source>
        <dbReference type="ARBA" id="ARBA00023136"/>
    </source>
</evidence>
<dbReference type="GO" id="GO:0034113">
    <property type="term" value="P:heterotypic cell-cell adhesion"/>
    <property type="evidence" value="ECO:0007669"/>
    <property type="project" value="TreeGrafter"/>
</dbReference>
<evidence type="ECO:0000256" key="10">
    <source>
        <dbReference type="SAM" id="SignalP"/>
    </source>
</evidence>
<keyword evidence="4 9" id="KW-1133">Transmembrane helix</keyword>
<evidence type="ECO:0000313" key="13">
    <source>
        <dbReference type="Proteomes" id="UP000677803"/>
    </source>
</evidence>
<comment type="caution">
    <text evidence="12">The sequence shown here is derived from an EMBL/GenBank/DDBJ whole genome shotgun (WGS) entry which is preliminary data.</text>
</comment>
<keyword evidence="6" id="KW-1015">Disulfide bond</keyword>
<dbReference type="InterPro" id="IPR013783">
    <property type="entry name" value="Ig-like_fold"/>
</dbReference>
<keyword evidence="8" id="KW-0393">Immunoglobulin domain</keyword>
<dbReference type="InterPro" id="IPR007110">
    <property type="entry name" value="Ig-like_dom"/>
</dbReference>
<keyword evidence="7" id="KW-0325">Glycoprotein</keyword>
<dbReference type="EMBL" id="CAJRST010015557">
    <property type="protein sequence ID" value="CAG5933216.1"/>
    <property type="molecule type" value="Genomic_DNA"/>
</dbReference>
<organism evidence="12 13">
    <name type="scientific">Menidia menidia</name>
    <name type="common">Atlantic silverside</name>
    <dbReference type="NCBI Taxonomy" id="238744"/>
    <lineage>
        <taxon>Eukaryota</taxon>
        <taxon>Metazoa</taxon>
        <taxon>Chordata</taxon>
        <taxon>Craniata</taxon>
        <taxon>Vertebrata</taxon>
        <taxon>Euteleostomi</taxon>
        <taxon>Actinopterygii</taxon>
        <taxon>Neopterygii</taxon>
        <taxon>Teleostei</taxon>
        <taxon>Neoteleostei</taxon>
        <taxon>Acanthomorphata</taxon>
        <taxon>Ovalentaria</taxon>
        <taxon>Atherinomorphae</taxon>
        <taxon>Atheriniformes</taxon>
        <taxon>Atherinopsidae</taxon>
        <taxon>Menidiinae</taxon>
        <taxon>Menidia</taxon>
    </lineage>
</organism>
<evidence type="ECO:0000256" key="8">
    <source>
        <dbReference type="ARBA" id="ARBA00023319"/>
    </source>
</evidence>
<dbReference type="GO" id="GO:0016020">
    <property type="term" value="C:membrane"/>
    <property type="evidence" value="ECO:0007669"/>
    <property type="project" value="UniProtKB-SubCell"/>
</dbReference>
<dbReference type="InterPro" id="IPR013106">
    <property type="entry name" value="Ig_V-set"/>
</dbReference>
<dbReference type="GO" id="GO:0043025">
    <property type="term" value="C:neuronal cell body"/>
    <property type="evidence" value="ECO:0007669"/>
    <property type="project" value="TreeGrafter"/>
</dbReference>
<protein>
    <submittedName>
        <fullName evidence="12">(Atlantic silverside) hypothetical protein</fullName>
    </submittedName>
</protein>
<reference evidence="12" key="1">
    <citation type="submission" date="2021-05" db="EMBL/GenBank/DDBJ databases">
        <authorList>
            <person name="Tigano A."/>
        </authorList>
    </citation>
    <scope>NUCLEOTIDE SEQUENCE</scope>
</reference>
<accession>A0A8S4B948</accession>
<dbReference type="Gene3D" id="2.60.40.10">
    <property type="entry name" value="Immunoglobulins"/>
    <property type="match status" value="2"/>
</dbReference>
<evidence type="ECO:0000256" key="4">
    <source>
        <dbReference type="ARBA" id="ARBA00022989"/>
    </source>
</evidence>
<dbReference type="Proteomes" id="UP000677803">
    <property type="component" value="Unassembled WGS sequence"/>
</dbReference>
<sequence>MLLVLIVTCFFFKVSASEVSGSGNVTAEHGRDANFSCSAATQPGVLQVTWQRIFDDKSVENLATYSRRFGQQVTELYRGKLVFTEASLNTTAITLRNVTWEDEACYICSFNVYPDGSKRNKMCLHVEGISKVNTSHTPTNGGQEEKERHEVFSCTATGKPAPTIEWEFSPGAEIYGTPEATTVKNGDNTVTTSNVSTVRIPAHWTGHVYCVLNKGTNRERRIPVSSQDGNETEGKEQPQSQVAGLIISVIVVICVAVTAVIVRKRLKRKGAARDIP</sequence>
<dbReference type="GO" id="GO:0009986">
    <property type="term" value="C:cell surface"/>
    <property type="evidence" value="ECO:0007669"/>
    <property type="project" value="TreeGrafter"/>
</dbReference>
<dbReference type="InterPro" id="IPR036179">
    <property type="entry name" value="Ig-like_dom_sf"/>
</dbReference>
<dbReference type="OrthoDB" id="9422141at2759"/>
<dbReference type="PROSITE" id="PS50835">
    <property type="entry name" value="IG_LIKE"/>
    <property type="match status" value="2"/>
</dbReference>
<dbReference type="GO" id="GO:0150079">
    <property type="term" value="P:negative regulation of neuroinflammatory response"/>
    <property type="evidence" value="ECO:0007669"/>
    <property type="project" value="TreeGrafter"/>
</dbReference>
<feature type="signal peptide" evidence="10">
    <location>
        <begin position="1"/>
        <end position="16"/>
    </location>
</feature>
<feature type="transmembrane region" description="Helical" evidence="9">
    <location>
        <begin position="242"/>
        <end position="262"/>
    </location>
</feature>
<keyword evidence="3 10" id="KW-0732">Signal</keyword>
<keyword evidence="13" id="KW-1185">Reference proteome</keyword>
<evidence type="ECO:0000259" key="11">
    <source>
        <dbReference type="PROSITE" id="PS50835"/>
    </source>
</evidence>
<evidence type="ECO:0000256" key="1">
    <source>
        <dbReference type="ARBA" id="ARBA00004167"/>
    </source>
</evidence>
<dbReference type="SMART" id="SM00409">
    <property type="entry name" value="IG"/>
    <property type="match status" value="1"/>
</dbReference>
<dbReference type="AlphaFoldDB" id="A0A8S4B948"/>
<dbReference type="GO" id="GO:0098632">
    <property type="term" value="F:cell-cell adhesion mediator activity"/>
    <property type="evidence" value="ECO:0007669"/>
    <property type="project" value="InterPro"/>
</dbReference>
<dbReference type="InterPro" id="IPR003599">
    <property type="entry name" value="Ig_sub"/>
</dbReference>
<keyword evidence="5 9" id="KW-0472">Membrane</keyword>
<dbReference type="InterPro" id="IPR047164">
    <property type="entry name" value="OX2G-like"/>
</dbReference>
<evidence type="ECO:0000256" key="9">
    <source>
        <dbReference type="SAM" id="Phobius"/>
    </source>
</evidence>
<evidence type="ECO:0000256" key="3">
    <source>
        <dbReference type="ARBA" id="ARBA00022729"/>
    </source>
</evidence>
<feature type="domain" description="Ig-like" evidence="11">
    <location>
        <begin position="114"/>
        <end position="223"/>
    </location>
</feature>
<proteinExistence type="predicted"/>
<feature type="domain" description="Ig-like" evidence="11">
    <location>
        <begin position="12"/>
        <end position="108"/>
    </location>
</feature>
<dbReference type="SMART" id="SM00406">
    <property type="entry name" value="IGv"/>
    <property type="match status" value="1"/>
</dbReference>
<name>A0A8S4B948_9TELE</name>
<gene>
    <name evidence="12" type="ORF">MMEN_LOCUS13461</name>
</gene>
<comment type="subcellular location">
    <subcellularLocation>
        <location evidence="1">Membrane</location>
        <topology evidence="1">Single-pass membrane protein</topology>
    </subcellularLocation>
</comment>
<dbReference type="GO" id="GO:0030424">
    <property type="term" value="C:axon"/>
    <property type="evidence" value="ECO:0007669"/>
    <property type="project" value="TreeGrafter"/>
</dbReference>
<evidence type="ECO:0000256" key="7">
    <source>
        <dbReference type="ARBA" id="ARBA00023180"/>
    </source>
</evidence>
<evidence type="ECO:0000256" key="6">
    <source>
        <dbReference type="ARBA" id="ARBA00023157"/>
    </source>
</evidence>
<evidence type="ECO:0000313" key="12">
    <source>
        <dbReference type="EMBL" id="CAG5933216.1"/>
    </source>
</evidence>
<feature type="chain" id="PRO_5035937006" evidence="10">
    <location>
        <begin position="17"/>
        <end position="276"/>
    </location>
</feature>